<dbReference type="eggNOG" id="ENOG502Z9FU">
    <property type="taxonomic scope" value="Bacteria"/>
</dbReference>
<dbReference type="Proteomes" id="UP000015559">
    <property type="component" value="Chromosome"/>
</dbReference>
<proteinExistence type="predicted"/>
<dbReference type="KEGG" id="sdr:SCD_n00254"/>
<accession>S6AAV9</accession>
<dbReference type="EMBL" id="AP013066">
    <property type="protein sequence ID" value="BAN34103.1"/>
    <property type="molecule type" value="Genomic_DNA"/>
</dbReference>
<evidence type="ECO:0000313" key="1">
    <source>
        <dbReference type="EMBL" id="BAN34103.1"/>
    </source>
</evidence>
<gene>
    <name evidence="1" type="ORF">SCD_n00254</name>
</gene>
<protein>
    <recommendedName>
        <fullName evidence="3">RiboL-PSP-HEPN domain-containing protein</fullName>
    </recommendedName>
</protein>
<reference evidence="1 2" key="1">
    <citation type="journal article" date="2012" name="Appl. Environ. Microbiol.">
        <title>Draft genome sequence of a psychrotolerant sulfur-oxidizing bacterium, Sulfuricella denitrificans skB26, and proteomic insights into cold adaptation.</title>
        <authorList>
            <person name="Watanabe T."/>
            <person name="Kojima H."/>
            <person name="Fukui M."/>
        </authorList>
    </citation>
    <scope>NUCLEOTIDE SEQUENCE [LARGE SCALE GENOMIC DNA]</scope>
    <source>
        <strain evidence="2">skB26</strain>
    </source>
</reference>
<evidence type="ECO:0008006" key="3">
    <source>
        <dbReference type="Google" id="ProtNLM"/>
    </source>
</evidence>
<dbReference type="OrthoDB" id="119238at2"/>
<keyword evidence="2" id="KW-1185">Reference proteome</keyword>
<dbReference type="HOGENOM" id="CLU_893530_0_0_4"/>
<dbReference type="STRING" id="1163617.SCD_n00254"/>
<evidence type="ECO:0000313" key="2">
    <source>
        <dbReference type="Proteomes" id="UP000015559"/>
    </source>
</evidence>
<sequence>MGWNDHIDDSELGNLPPEAFSPFNVDEPFDPQDHWLETADEEEQRIAMREWFLARFCDPAIETPYNGREGGYLFINGGPYDPDDEISHRFAGIVDDDVIQEVVHDLYTEVGNQWAPIRDDFPSDFDFDERFDLQLLTSNEPLDKLKARLQHARLVLTLEGDEVAKSLAEKLVFGGTVAALEAFLWETVDYWVEHDERALHDIVTRIPALKDQPMKLGDIFKQHAGLKEHVKGYLQNLVWHRWDRVAPLLKTGLGIEPPSFKQFEEALVKRHHIVHRSGHDKTGNPISVTKEEIGSLCDMIEAFATEIHAKLAPRGLPLNENNTGEF</sequence>
<dbReference type="AlphaFoldDB" id="S6AAV9"/>
<name>S6AAV9_SULDS</name>
<organism evidence="1 2">
    <name type="scientific">Sulfuricella denitrificans (strain DSM 22764 / NBRC 105220 / skB26)</name>
    <dbReference type="NCBI Taxonomy" id="1163617"/>
    <lineage>
        <taxon>Bacteria</taxon>
        <taxon>Pseudomonadati</taxon>
        <taxon>Pseudomonadota</taxon>
        <taxon>Betaproteobacteria</taxon>
        <taxon>Nitrosomonadales</taxon>
        <taxon>Sulfuricellaceae</taxon>
        <taxon>Sulfuricella</taxon>
    </lineage>
</organism>
<dbReference type="RefSeq" id="WP_009206952.1">
    <property type="nucleotide sequence ID" value="NC_022357.1"/>
</dbReference>